<evidence type="ECO:0000256" key="1">
    <source>
        <dbReference type="ARBA" id="ARBA00005591"/>
    </source>
</evidence>
<protein>
    <recommendedName>
        <fullName evidence="2">peptide-methionine (S)-S-oxide reductase</fullName>
        <ecNumber evidence="2">1.8.4.11</ecNumber>
    </recommendedName>
    <alternativeName>
        <fullName evidence="4">Peptide-methionine (S)-S-oxide reductase</fullName>
    </alternativeName>
</protein>
<proteinExistence type="inferred from homology"/>
<sequence>MAAPPNMFPTLLSRMFRPFTTSTATKSLNPEAQAVSEKNIPSNAEKCTVAAGCFWGVEHLFRKHFAGKGLLDARVGYIGDAEALQVTFDPSAVSYTTLLQFFYKMHDPTTLNRQGMDAGTQYRSGIFYHGDEQKRIAEEVTQKANEQWWKGKISTQVLEAGKCE</sequence>
<evidence type="ECO:0000256" key="4">
    <source>
        <dbReference type="ARBA" id="ARBA00030643"/>
    </source>
</evidence>
<dbReference type="AlphaFoldDB" id="A0AA43QR24"/>
<dbReference type="InterPro" id="IPR036509">
    <property type="entry name" value="Met_Sox_Rdtase_MsrA_sf"/>
</dbReference>
<comment type="caution">
    <text evidence="6">The sequence shown here is derived from an EMBL/GenBank/DDBJ whole genome shotgun (WGS) entry which is preliminary data.</text>
</comment>
<keyword evidence="3 6" id="KW-0560">Oxidoreductase</keyword>
<dbReference type="EMBL" id="JAPUFD010000011">
    <property type="protein sequence ID" value="MDI1490149.1"/>
    <property type="molecule type" value="Genomic_DNA"/>
</dbReference>
<name>A0AA43QR24_9LECA</name>
<evidence type="ECO:0000313" key="7">
    <source>
        <dbReference type="Proteomes" id="UP001161017"/>
    </source>
</evidence>
<feature type="domain" description="Peptide methionine sulphoxide reductase MsrA" evidence="5">
    <location>
        <begin position="79"/>
        <end position="161"/>
    </location>
</feature>
<evidence type="ECO:0000256" key="3">
    <source>
        <dbReference type="ARBA" id="ARBA00023002"/>
    </source>
</evidence>
<dbReference type="Gene3D" id="3.30.1060.10">
    <property type="entry name" value="Peptide methionine sulphoxide reductase MsrA"/>
    <property type="match status" value="1"/>
</dbReference>
<organism evidence="6 7">
    <name type="scientific">Ramalina farinacea</name>
    <dbReference type="NCBI Taxonomy" id="258253"/>
    <lineage>
        <taxon>Eukaryota</taxon>
        <taxon>Fungi</taxon>
        <taxon>Dikarya</taxon>
        <taxon>Ascomycota</taxon>
        <taxon>Pezizomycotina</taxon>
        <taxon>Lecanoromycetes</taxon>
        <taxon>OSLEUM clade</taxon>
        <taxon>Lecanoromycetidae</taxon>
        <taxon>Lecanorales</taxon>
        <taxon>Lecanorineae</taxon>
        <taxon>Ramalinaceae</taxon>
        <taxon>Ramalina</taxon>
    </lineage>
</organism>
<evidence type="ECO:0000256" key="2">
    <source>
        <dbReference type="ARBA" id="ARBA00012502"/>
    </source>
</evidence>
<accession>A0AA43QR24</accession>
<keyword evidence="7" id="KW-1185">Reference proteome</keyword>
<comment type="similarity">
    <text evidence="1">Belongs to the MsrA Met sulfoxide reductase family.</text>
</comment>
<evidence type="ECO:0000313" key="6">
    <source>
        <dbReference type="EMBL" id="MDI1490149.1"/>
    </source>
</evidence>
<evidence type="ECO:0000259" key="5">
    <source>
        <dbReference type="Pfam" id="PF01625"/>
    </source>
</evidence>
<dbReference type="SUPFAM" id="SSF55068">
    <property type="entry name" value="Peptide methionine sulfoxide reductase"/>
    <property type="match status" value="1"/>
</dbReference>
<dbReference type="PANTHER" id="PTHR43774:SF1">
    <property type="entry name" value="PEPTIDE METHIONINE SULFOXIDE REDUCTASE MSRA 2"/>
    <property type="match status" value="1"/>
</dbReference>
<reference evidence="6" key="1">
    <citation type="journal article" date="2023" name="Genome Biol. Evol.">
        <title>First Whole Genome Sequence and Flow Cytometry Genome Size Data for the Lichen-Forming Fungus Ramalina farinacea (Ascomycota).</title>
        <authorList>
            <person name="Llewellyn T."/>
            <person name="Mian S."/>
            <person name="Hill R."/>
            <person name="Leitch I.J."/>
            <person name="Gaya E."/>
        </authorList>
    </citation>
    <scope>NUCLEOTIDE SEQUENCE</scope>
    <source>
        <strain evidence="6">LIQ254RAFAR</strain>
    </source>
</reference>
<dbReference type="Proteomes" id="UP001161017">
    <property type="component" value="Unassembled WGS sequence"/>
</dbReference>
<dbReference type="EC" id="1.8.4.11" evidence="2"/>
<dbReference type="GO" id="GO:0008113">
    <property type="term" value="F:peptide-methionine (S)-S-oxide reductase activity"/>
    <property type="evidence" value="ECO:0007669"/>
    <property type="project" value="UniProtKB-EC"/>
</dbReference>
<dbReference type="Pfam" id="PF01625">
    <property type="entry name" value="PMSR"/>
    <property type="match status" value="1"/>
</dbReference>
<dbReference type="InterPro" id="IPR002569">
    <property type="entry name" value="Met_Sox_Rdtase_MsrA_dom"/>
</dbReference>
<dbReference type="PANTHER" id="PTHR43774">
    <property type="entry name" value="PEPTIDE METHIONINE SULFOXIDE REDUCTASE"/>
    <property type="match status" value="1"/>
</dbReference>
<gene>
    <name evidence="6" type="primary">mxr1</name>
    <name evidence="6" type="ORF">OHK93_001349</name>
</gene>